<dbReference type="RefSeq" id="WP_079668065.1">
    <property type="nucleotide sequence ID" value="NZ_FUYZ01000012.1"/>
</dbReference>
<evidence type="ECO:0000256" key="4">
    <source>
        <dbReference type="ARBA" id="ARBA00022982"/>
    </source>
</evidence>
<dbReference type="InterPro" id="IPR002324">
    <property type="entry name" value="Cyt_c_ID"/>
</dbReference>
<evidence type="ECO:0000256" key="7">
    <source>
        <dbReference type="SAM" id="MobiDB-lite"/>
    </source>
</evidence>
<feature type="binding site" description="covalent" evidence="6">
    <location>
        <position position="65"/>
    </location>
    <ligand>
        <name>heme c</name>
        <dbReference type="ChEBI" id="CHEBI:61717"/>
    </ligand>
</feature>
<evidence type="ECO:0000256" key="2">
    <source>
        <dbReference type="ARBA" id="ARBA00022617"/>
    </source>
</evidence>
<feature type="binding site" description="covalent" evidence="6">
    <location>
        <position position="69"/>
    </location>
    <ligand>
        <name>heme c</name>
        <dbReference type="ChEBI" id="CHEBI:61717"/>
    </ligand>
</feature>
<evidence type="ECO:0000259" key="8">
    <source>
        <dbReference type="PROSITE" id="PS51007"/>
    </source>
</evidence>
<keyword evidence="1" id="KW-0813">Transport</keyword>
<dbReference type="Gene3D" id="1.10.760.10">
    <property type="entry name" value="Cytochrome c-like domain"/>
    <property type="match status" value="1"/>
</dbReference>
<dbReference type="GO" id="GO:0005506">
    <property type="term" value="F:iron ion binding"/>
    <property type="evidence" value="ECO:0007669"/>
    <property type="project" value="InterPro"/>
</dbReference>
<gene>
    <name evidence="9" type="ORF">SAMN05660477_02861</name>
</gene>
<name>A0A1T5GHZ8_9FLAO</name>
<evidence type="ECO:0000313" key="10">
    <source>
        <dbReference type="Proteomes" id="UP000191112"/>
    </source>
</evidence>
<dbReference type="GO" id="GO:0009055">
    <property type="term" value="F:electron transfer activity"/>
    <property type="evidence" value="ECO:0007669"/>
    <property type="project" value="InterPro"/>
</dbReference>
<dbReference type="OrthoDB" id="9814063at2"/>
<dbReference type="SUPFAM" id="SSF46626">
    <property type="entry name" value="Cytochrome c"/>
    <property type="match status" value="1"/>
</dbReference>
<feature type="region of interest" description="Disordered" evidence="7">
    <location>
        <begin position="27"/>
        <end position="54"/>
    </location>
</feature>
<organism evidence="9 10">
    <name type="scientific">Soonwooa buanensis</name>
    <dbReference type="NCBI Taxonomy" id="619805"/>
    <lineage>
        <taxon>Bacteria</taxon>
        <taxon>Pseudomonadati</taxon>
        <taxon>Bacteroidota</taxon>
        <taxon>Flavobacteriia</taxon>
        <taxon>Flavobacteriales</taxon>
        <taxon>Weeksellaceae</taxon>
        <taxon>Chryseobacterium group</taxon>
        <taxon>Soonwooa</taxon>
    </lineage>
</organism>
<dbReference type="InterPro" id="IPR009056">
    <property type="entry name" value="Cyt_c-like_dom"/>
</dbReference>
<keyword evidence="5 6" id="KW-0408">Iron</keyword>
<evidence type="ECO:0000256" key="5">
    <source>
        <dbReference type="ARBA" id="ARBA00023004"/>
    </source>
</evidence>
<reference evidence="9 10" key="1">
    <citation type="submission" date="2017-02" db="EMBL/GenBank/DDBJ databases">
        <authorList>
            <person name="Peterson S.W."/>
        </authorList>
    </citation>
    <scope>NUCLEOTIDE SEQUENCE [LARGE SCALE GENOMIC DNA]</scope>
    <source>
        <strain evidence="9 10">DSM 22323</strain>
    </source>
</reference>
<dbReference type="PROSITE" id="PS51257">
    <property type="entry name" value="PROKAR_LIPOPROTEIN"/>
    <property type="match status" value="1"/>
</dbReference>
<dbReference type="Proteomes" id="UP000191112">
    <property type="component" value="Unassembled WGS sequence"/>
</dbReference>
<sequence>MKKLVLTALVASLAIVSCSKKENVEAEALQQESNKMIEEPTEAAKPAAALSPEDEGKSLVEGTDCLSCHKIDSKLVGPSYQDVAAKYTEADIDHLATKIIEGGKGVWGDIPMTPHAGLSQDNAKLMVKYILAQKK</sequence>
<comment type="PTM">
    <text evidence="6">Binds 1 heme c group covalently per subunit.</text>
</comment>
<keyword evidence="4" id="KW-0249">Electron transport</keyword>
<dbReference type="Pfam" id="PF00034">
    <property type="entry name" value="Cytochrom_C"/>
    <property type="match status" value="1"/>
</dbReference>
<evidence type="ECO:0000256" key="1">
    <source>
        <dbReference type="ARBA" id="ARBA00022448"/>
    </source>
</evidence>
<protein>
    <submittedName>
        <fullName evidence="9">Cytochrome c</fullName>
    </submittedName>
</protein>
<keyword evidence="10" id="KW-1185">Reference proteome</keyword>
<feature type="binding site" description="covalent" evidence="6">
    <location>
        <position position="112"/>
    </location>
    <ligand>
        <name>heme c</name>
        <dbReference type="ChEBI" id="CHEBI:61717"/>
    </ligand>
</feature>
<dbReference type="AlphaFoldDB" id="A0A1T5GHZ8"/>
<evidence type="ECO:0000313" key="9">
    <source>
        <dbReference type="EMBL" id="SKC08053.1"/>
    </source>
</evidence>
<evidence type="ECO:0000256" key="6">
    <source>
        <dbReference type="PIRSR" id="PIRSR602324-1"/>
    </source>
</evidence>
<dbReference type="PROSITE" id="PS51007">
    <property type="entry name" value="CYTC"/>
    <property type="match status" value="1"/>
</dbReference>
<keyword evidence="2 6" id="KW-0349">Heme</keyword>
<evidence type="ECO:0000256" key="3">
    <source>
        <dbReference type="ARBA" id="ARBA00022723"/>
    </source>
</evidence>
<feature type="domain" description="Cytochrome c" evidence="8">
    <location>
        <begin position="51"/>
        <end position="134"/>
    </location>
</feature>
<keyword evidence="3 6" id="KW-0479">Metal-binding</keyword>
<dbReference type="EMBL" id="FUYZ01000012">
    <property type="protein sequence ID" value="SKC08053.1"/>
    <property type="molecule type" value="Genomic_DNA"/>
</dbReference>
<dbReference type="GO" id="GO:0020037">
    <property type="term" value="F:heme binding"/>
    <property type="evidence" value="ECO:0007669"/>
    <property type="project" value="InterPro"/>
</dbReference>
<proteinExistence type="predicted"/>
<dbReference type="PRINTS" id="PR00606">
    <property type="entry name" value="CYTCHROMECID"/>
</dbReference>
<dbReference type="InterPro" id="IPR036909">
    <property type="entry name" value="Cyt_c-like_dom_sf"/>
</dbReference>
<dbReference type="STRING" id="619805.SAMN05660477_02861"/>
<accession>A0A1T5GHZ8</accession>